<keyword evidence="1 11" id="KW-0963">Cytoplasm</keyword>
<comment type="cofactor">
    <cofactor evidence="11">
        <name>Zn(2+)</name>
        <dbReference type="ChEBI" id="CHEBI:29105"/>
    </cofactor>
    <text evidence="11">Binds 2 Zn(2+) ions per monomer.</text>
</comment>
<feature type="repeat" description="CXXCXGXG motif" evidence="11">
    <location>
        <begin position="213"/>
        <end position="220"/>
    </location>
</feature>
<dbReference type="FunFam" id="2.10.230.10:FF:000002">
    <property type="entry name" value="Molecular chaperone DnaJ"/>
    <property type="match status" value="1"/>
</dbReference>
<dbReference type="InterPro" id="IPR001623">
    <property type="entry name" value="DnaJ_domain"/>
</dbReference>
<keyword evidence="4 11" id="KW-0677">Repeat</keyword>
<comment type="function">
    <text evidence="11">Participates actively in the response to hyperosmotic and heat shock by preventing the aggregation of stress-denatured proteins and by disaggregating proteins, also in an autonomous, DnaK-independent fashion. Unfolded proteins bind initially to DnaJ; upon interaction with the DnaJ-bound protein, DnaK hydrolyzes its bound ATP, resulting in the formation of a stable complex. GrpE releases ADP from DnaK; ATP binding to DnaK triggers the release of the substrate protein, thus completing the reaction cycle. Several rounds of ATP-dependent interactions between DnaJ, DnaK and GrpE are required for fully efficient folding. Also involved, together with DnaK and GrpE, in the DNA replication of plasmids through activation of initiation proteins.</text>
</comment>
<evidence type="ECO:0000256" key="1">
    <source>
        <dbReference type="ARBA" id="ARBA00022490"/>
    </source>
</evidence>
<dbReference type="SUPFAM" id="SSF46565">
    <property type="entry name" value="Chaperone J-domain"/>
    <property type="match status" value="1"/>
</dbReference>
<dbReference type="Gene3D" id="6.20.20.10">
    <property type="match status" value="2"/>
</dbReference>
<feature type="binding site" evidence="11">
    <location>
        <position position="202"/>
    </location>
    <ligand>
        <name>Zn(2+)</name>
        <dbReference type="ChEBI" id="CHEBI:29105"/>
        <label>2</label>
    </ligand>
</feature>
<dbReference type="InterPro" id="IPR001305">
    <property type="entry name" value="HSP_DnaJ_Cys-rich_dom"/>
</dbReference>
<protein>
    <recommendedName>
        <fullName evidence="10 11">Chaperone protein DnaJ</fullName>
    </recommendedName>
</protein>
<dbReference type="GO" id="GO:0051082">
    <property type="term" value="F:unfolded protein binding"/>
    <property type="evidence" value="ECO:0007669"/>
    <property type="project" value="UniProtKB-UniRule"/>
</dbReference>
<dbReference type="Gene3D" id="1.10.287.110">
    <property type="entry name" value="DnaJ domain"/>
    <property type="match status" value="1"/>
</dbReference>
<dbReference type="Proteomes" id="UP001431656">
    <property type="component" value="Chromosome"/>
</dbReference>
<dbReference type="InterPro" id="IPR018253">
    <property type="entry name" value="DnaJ_domain_CS"/>
</dbReference>
<evidence type="ECO:0000259" key="14">
    <source>
        <dbReference type="PROSITE" id="PS51188"/>
    </source>
</evidence>
<dbReference type="InterPro" id="IPR012724">
    <property type="entry name" value="DnaJ"/>
</dbReference>
<keyword evidence="16" id="KW-1185">Reference proteome</keyword>
<feature type="zinc finger region" description="CR-type" evidence="12">
    <location>
        <begin position="143"/>
        <end position="225"/>
    </location>
</feature>
<dbReference type="PANTHER" id="PTHR43096:SF48">
    <property type="entry name" value="CHAPERONE PROTEIN DNAJ"/>
    <property type="match status" value="1"/>
</dbReference>
<sequence>MSNPDYYQVLGVPRDASAEQIKKAYRKMAMKVHPDVATDADAEEKFKQVNEAYEVLSDPNKRAVFDRGGDPMGHGAAGGDPFSRMGGFSGFNAYAGGQGFDIGDLFGAMFGQTTASRGPKSRVRRGQDQLIRTKLTLPEAVFGVTKPVTFDTYVLCDACNGSGSKDNREPVTCTRCQGRGEIIVSQRSILGEIRTSQPCPSCQGFGNIIPEPCPECSGHGRISQQRTINVKIPGGVDTGNRVHLSGQGEIGPGAGPAGDLYVEIQVLPHDVFRRDHDNLEMVVRLPMALAALGTHIDIDTLESELPDCPEDRRKVHVEVPAGTQSGTRLVMAGHGVPSLRTNRRGETPRGDLGVTMLVQTPTKLDAEQRELLAQLARLRGEAGPEVLTKPEEKGFFNRLKDVFS</sequence>
<comment type="subcellular location">
    <subcellularLocation>
        <location evidence="11">Cytoplasm</location>
    </subcellularLocation>
</comment>
<dbReference type="HAMAP" id="MF_01152">
    <property type="entry name" value="DnaJ"/>
    <property type="match status" value="1"/>
</dbReference>
<evidence type="ECO:0000256" key="8">
    <source>
        <dbReference type="ARBA" id="ARBA00023186"/>
    </source>
</evidence>
<dbReference type="Gene3D" id="2.60.260.20">
    <property type="entry name" value="Urease metallochaperone UreE, N-terminal domain"/>
    <property type="match status" value="2"/>
</dbReference>
<name>A0AAN0KFC8_9ACTN</name>
<dbReference type="PROSITE" id="PS51188">
    <property type="entry name" value="ZF_CR"/>
    <property type="match status" value="1"/>
</dbReference>
<dbReference type="InterPro" id="IPR036410">
    <property type="entry name" value="HSP_DnaJ_Cys-rich_dom_sf"/>
</dbReference>
<evidence type="ECO:0000256" key="12">
    <source>
        <dbReference type="PROSITE-ProRule" id="PRU00546"/>
    </source>
</evidence>
<dbReference type="CDD" id="cd10747">
    <property type="entry name" value="DnaJ_C"/>
    <property type="match status" value="1"/>
</dbReference>
<keyword evidence="3 11" id="KW-0479">Metal-binding</keyword>
<feature type="binding site" evidence="11">
    <location>
        <position position="176"/>
    </location>
    <ligand>
        <name>Zn(2+)</name>
        <dbReference type="ChEBI" id="CHEBI:29105"/>
        <label>2</label>
    </ligand>
</feature>
<keyword evidence="5 11" id="KW-0863">Zinc-finger</keyword>
<feature type="binding site" evidence="11">
    <location>
        <position position="173"/>
    </location>
    <ligand>
        <name>Zn(2+)</name>
        <dbReference type="ChEBI" id="CHEBI:29105"/>
        <label>2</label>
    </ligand>
</feature>
<dbReference type="GO" id="GO:0042026">
    <property type="term" value="P:protein refolding"/>
    <property type="evidence" value="ECO:0007669"/>
    <property type="project" value="TreeGrafter"/>
</dbReference>
<evidence type="ECO:0000256" key="2">
    <source>
        <dbReference type="ARBA" id="ARBA00022705"/>
    </source>
</evidence>
<keyword evidence="6 11" id="KW-0862">Zinc</keyword>
<organism evidence="15 16">
    <name type="scientific">Brooklawnia propionicigenes</name>
    <dbReference type="NCBI Taxonomy" id="3041175"/>
    <lineage>
        <taxon>Bacteria</taxon>
        <taxon>Bacillati</taxon>
        <taxon>Actinomycetota</taxon>
        <taxon>Actinomycetes</taxon>
        <taxon>Propionibacteriales</taxon>
        <taxon>Propionibacteriaceae</taxon>
        <taxon>Brooklawnia</taxon>
    </lineage>
</organism>
<reference evidence="15" key="1">
    <citation type="journal article" date="2024" name="Int. J. Syst. Evol. Microbiol.">
        <title>Brooklawnia propionicigenes sp. nov., a facultatively anaerobic, propionate-producing bacterium isolated from a methanogenic reactor treating waste from cattle farms.</title>
        <authorList>
            <person name="Akita Y."/>
            <person name="Ueki A."/>
            <person name="Tonouchi A."/>
            <person name="Sugawara Y."/>
            <person name="Honma S."/>
            <person name="Kaku N."/>
            <person name="Ueki K."/>
        </authorList>
    </citation>
    <scope>NUCLEOTIDE SEQUENCE</scope>
    <source>
        <strain evidence="15">SH051</strain>
    </source>
</reference>
<comment type="domain">
    <text evidence="11">The J domain is necessary and sufficient to stimulate DnaK ATPase activity. Zinc center 1 plays an important role in the autonomous, DnaK-independent chaperone activity of DnaJ. Zinc center 2 is essential for interaction with DnaK and for DnaJ activity.</text>
</comment>
<dbReference type="NCBIfam" id="NF008035">
    <property type="entry name" value="PRK10767.1"/>
    <property type="match status" value="1"/>
</dbReference>
<comment type="subunit">
    <text evidence="11">Homodimer.</text>
</comment>
<evidence type="ECO:0000256" key="4">
    <source>
        <dbReference type="ARBA" id="ARBA00022737"/>
    </source>
</evidence>
<feature type="repeat" description="CXXCXGXG motif" evidence="11">
    <location>
        <begin position="199"/>
        <end position="206"/>
    </location>
</feature>
<dbReference type="SMART" id="SM00271">
    <property type="entry name" value="DnaJ"/>
    <property type="match status" value="1"/>
</dbReference>
<feature type="binding site" evidence="11">
    <location>
        <position position="156"/>
    </location>
    <ligand>
        <name>Zn(2+)</name>
        <dbReference type="ChEBI" id="CHEBI:29105"/>
        <label>1</label>
    </ligand>
</feature>
<dbReference type="PROSITE" id="PS50076">
    <property type="entry name" value="DNAJ_2"/>
    <property type="match status" value="1"/>
</dbReference>
<feature type="domain" description="J" evidence="13">
    <location>
        <begin position="5"/>
        <end position="69"/>
    </location>
</feature>
<feature type="binding site" evidence="11">
    <location>
        <position position="216"/>
    </location>
    <ligand>
        <name>Zn(2+)</name>
        <dbReference type="ChEBI" id="CHEBI:29105"/>
        <label>1</label>
    </ligand>
</feature>
<evidence type="ECO:0000256" key="11">
    <source>
        <dbReference type="HAMAP-Rule" id="MF_01152"/>
    </source>
</evidence>
<feature type="binding site" evidence="11">
    <location>
        <position position="159"/>
    </location>
    <ligand>
        <name>Zn(2+)</name>
        <dbReference type="ChEBI" id="CHEBI:29105"/>
        <label>1</label>
    </ligand>
</feature>
<evidence type="ECO:0000256" key="6">
    <source>
        <dbReference type="ARBA" id="ARBA00022833"/>
    </source>
</evidence>
<dbReference type="SUPFAM" id="SSF57938">
    <property type="entry name" value="DnaJ/Hsp40 cysteine-rich domain"/>
    <property type="match status" value="1"/>
</dbReference>
<evidence type="ECO:0000256" key="5">
    <source>
        <dbReference type="ARBA" id="ARBA00022771"/>
    </source>
</evidence>
<evidence type="ECO:0000256" key="7">
    <source>
        <dbReference type="ARBA" id="ARBA00023016"/>
    </source>
</evidence>
<dbReference type="EMBL" id="AP028056">
    <property type="protein sequence ID" value="BEH03304.1"/>
    <property type="molecule type" value="Genomic_DNA"/>
</dbReference>
<dbReference type="RefSeq" id="WP_286265696.1">
    <property type="nucleotide sequence ID" value="NZ_AP028056.1"/>
</dbReference>
<keyword evidence="2 11" id="KW-0235">DNA replication</keyword>
<keyword evidence="8 11" id="KW-0143">Chaperone</keyword>
<feature type="binding site" evidence="11">
    <location>
        <position position="213"/>
    </location>
    <ligand>
        <name>Zn(2+)</name>
        <dbReference type="ChEBI" id="CHEBI:29105"/>
        <label>1</label>
    </ligand>
</feature>
<dbReference type="PANTHER" id="PTHR43096">
    <property type="entry name" value="DNAJ HOMOLOG 1, MITOCHONDRIAL-RELATED"/>
    <property type="match status" value="1"/>
</dbReference>
<feature type="domain" description="CR-type" evidence="14">
    <location>
        <begin position="143"/>
        <end position="225"/>
    </location>
</feature>
<feature type="repeat" description="CXXCXGXG motif" evidence="11">
    <location>
        <begin position="173"/>
        <end position="180"/>
    </location>
</feature>
<dbReference type="PRINTS" id="PR00625">
    <property type="entry name" value="JDOMAIN"/>
</dbReference>
<dbReference type="CDD" id="cd10719">
    <property type="entry name" value="DnaJ_zf"/>
    <property type="match status" value="1"/>
</dbReference>
<dbReference type="PROSITE" id="PS00636">
    <property type="entry name" value="DNAJ_1"/>
    <property type="match status" value="1"/>
</dbReference>
<dbReference type="KEGG" id="broo:brsh051_25850"/>
<dbReference type="InterPro" id="IPR002939">
    <property type="entry name" value="DnaJ_C"/>
</dbReference>
<evidence type="ECO:0000313" key="16">
    <source>
        <dbReference type="Proteomes" id="UP001431656"/>
    </source>
</evidence>
<dbReference type="Pfam" id="PF01556">
    <property type="entry name" value="DnaJ_C"/>
    <property type="match status" value="1"/>
</dbReference>
<dbReference type="CDD" id="cd06257">
    <property type="entry name" value="DnaJ"/>
    <property type="match status" value="1"/>
</dbReference>
<dbReference type="InterPro" id="IPR036869">
    <property type="entry name" value="J_dom_sf"/>
</dbReference>
<keyword evidence="7 11" id="KW-0346">Stress response</keyword>
<dbReference type="GO" id="GO:0006260">
    <property type="term" value="P:DNA replication"/>
    <property type="evidence" value="ECO:0007669"/>
    <property type="project" value="UniProtKB-KW"/>
</dbReference>
<evidence type="ECO:0000259" key="13">
    <source>
        <dbReference type="PROSITE" id="PS50076"/>
    </source>
</evidence>
<accession>A0AAN0KFC8</accession>
<dbReference type="SUPFAM" id="SSF49493">
    <property type="entry name" value="HSP40/DnaJ peptide-binding domain"/>
    <property type="match status" value="2"/>
</dbReference>
<dbReference type="GO" id="GO:0005524">
    <property type="term" value="F:ATP binding"/>
    <property type="evidence" value="ECO:0007669"/>
    <property type="project" value="InterPro"/>
</dbReference>
<feature type="repeat" description="CXXCXGXG motif" evidence="11">
    <location>
        <begin position="156"/>
        <end position="163"/>
    </location>
</feature>
<dbReference type="GO" id="GO:0008270">
    <property type="term" value="F:zinc ion binding"/>
    <property type="evidence" value="ECO:0007669"/>
    <property type="project" value="UniProtKB-UniRule"/>
</dbReference>
<dbReference type="AlphaFoldDB" id="A0AAN0KFC8"/>
<proteinExistence type="inferred from homology"/>
<dbReference type="Pfam" id="PF00226">
    <property type="entry name" value="DnaJ"/>
    <property type="match status" value="1"/>
</dbReference>
<dbReference type="InterPro" id="IPR008971">
    <property type="entry name" value="HSP40/DnaJ_pept-bd"/>
</dbReference>
<dbReference type="GO" id="GO:0031072">
    <property type="term" value="F:heat shock protein binding"/>
    <property type="evidence" value="ECO:0007669"/>
    <property type="project" value="InterPro"/>
</dbReference>
<feature type="binding site" evidence="11">
    <location>
        <position position="199"/>
    </location>
    <ligand>
        <name>Zn(2+)</name>
        <dbReference type="ChEBI" id="CHEBI:29105"/>
        <label>2</label>
    </ligand>
</feature>
<evidence type="ECO:0000256" key="10">
    <source>
        <dbReference type="ARBA" id="ARBA00067609"/>
    </source>
</evidence>
<dbReference type="GO" id="GO:0009408">
    <property type="term" value="P:response to heat"/>
    <property type="evidence" value="ECO:0007669"/>
    <property type="project" value="InterPro"/>
</dbReference>
<gene>
    <name evidence="15" type="primary">dnaJ_2</name>
    <name evidence="11" type="synonym">dnaJ</name>
    <name evidence="15" type="ORF">brsh051_25850</name>
</gene>
<comment type="similarity">
    <text evidence="9 11">Belongs to the DnaJ family.</text>
</comment>
<evidence type="ECO:0000256" key="9">
    <source>
        <dbReference type="ARBA" id="ARBA00061004"/>
    </source>
</evidence>
<evidence type="ECO:0000256" key="3">
    <source>
        <dbReference type="ARBA" id="ARBA00022723"/>
    </source>
</evidence>
<dbReference type="Pfam" id="PF00684">
    <property type="entry name" value="DnaJ_CXXCXGXG"/>
    <property type="match status" value="1"/>
</dbReference>
<evidence type="ECO:0000313" key="15">
    <source>
        <dbReference type="EMBL" id="BEH03304.1"/>
    </source>
</evidence>
<dbReference type="GO" id="GO:0005737">
    <property type="term" value="C:cytoplasm"/>
    <property type="evidence" value="ECO:0007669"/>
    <property type="project" value="UniProtKB-SubCell"/>
</dbReference>